<comment type="caution">
    <text evidence="1">The sequence shown here is derived from an EMBL/GenBank/DDBJ whole genome shotgun (WGS) entry which is preliminary data.</text>
</comment>
<proteinExistence type="predicted"/>
<gene>
    <name evidence="1" type="ORF">E3T53_04745</name>
</gene>
<name>A0A4Y8KSK0_9MICO</name>
<keyword evidence="2" id="KW-1185">Reference proteome</keyword>
<dbReference type="EMBL" id="SOHQ01000015">
    <property type="protein sequence ID" value="TFD80390.1"/>
    <property type="molecule type" value="Genomic_DNA"/>
</dbReference>
<protein>
    <submittedName>
        <fullName evidence="1">DUF222 domain-containing protein</fullName>
    </submittedName>
</protein>
<sequence length="150" mass="16672">MAADAFTDLLRQATEVDTGRVFGGRRPAVRVIVTEKVLTKKTGHALLEGNPASVSGESMQRELCDAGYIDVTVGGSGQALDGRRTERFFTQTQRIALGVRDAGCLLCRRDHLRLHNDGWRILHDNGRYRLRLPPSVDPERKLLPCPARTH</sequence>
<dbReference type="AlphaFoldDB" id="A0A4Y8KSK0"/>
<dbReference type="Proteomes" id="UP000298218">
    <property type="component" value="Unassembled WGS sequence"/>
</dbReference>
<accession>A0A4Y8KSK0</accession>
<evidence type="ECO:0000313" key="1">
    <source>
        <dbReference type="EMBL" id="TFD80390.1"/>
    </source>
</evidence>
<organism evidence="1 2">
    <name type="scientific">Cryobacterium psychrophilum</name>
    <dbReference type="NCBI Taxonomy" id="41988"/>
    <lineage>
        <taxon>Bacteria</taxon>
        <taxon>Bacillati</taxon>
        <taxon>Actinomycetota</taxon>
        <taxon>Actinomycetes</taxon>
        <taxon>Micrococcales</taxon>
        <taxon>Microbacteriaceae</taxon>
        <taxon>Cryobacterium</taxon>
    </lineage>
</organism>
<evidence type="ECO:0000313" key="2">
    <source>
        <dbReference type="Proteomes" id="UP000298218"/>
    </source>
</evidence>
<dbReference type="OrthoDB" id="5177627at2"/>
<reference evidence="1 2" key="1">
    <citation type="submission" date="2019-03" db="EMBL/GenBank/DDBJ databases">
        <title>Genomics of glacier-inhabiting Cryobacterium strains.</title>
        <authorList>
            <person name="Liu Q."/>
            <person name="Xin Y.-H."/>
        </authorList>
    </citation>
    <scope>NUCLEOTIDE SEQUENCE [LARGE SCALE GENOMIC DNA]</scope>
    <source>
        <strain evidence="1 2">CGMCC 1.4292</strain>
    </source>
</reference>